<evidence type="ECO:0000313" key="2">
    <source>
        <dbReference type="Proteomes" id="UP000321787"/>
    </source>
</evidence>
<dbReference type="GO" id="GO:0016491">
    <property type="term" value="F:oxidoreductase activity"/>
    <property type="evidence" value="ECO:0007669"/>
    <property type="project" value="UniProtKB-KW"/>
</dbReference>
<sequence>MDKKPSKKKVAIIGGGVAGSTIAMYLSKFDIEIDLFEQGTSLVNGPPICHLHAGGNLYREISDEQCITLLTESIQTAQFFPHSLNIRPTIIAVPKDDRAEASDLLPRLNLLQKHYQKLIEQSKKNEVFGKPEDYFMTFTKQELFEIAKLEPTSQPRSMTEWMIPFAKTTDLEQIKYPVVIVQEYGLSVFRMASTAQLVLSEQSNVNLHLLSRVEKLNKQDNGNWFLSFSNSDAVTNCNFDYVINCAGFRTGIIDDLAQQQTKRLVEFKAAYVTHWNSDFFGKWPEVIFHGERGTPKGMAQLTPYPNGYFQLHGMTEEITLFKDGLSRSSELSSQPQLPEKFINKITNGWKESIQQERTEKAIKHLSQFISSFETASTAGKPLYGAQQIPGDDITLRAATINYDGHGYFRAEIVKASSAIECAKQIAQKIKLNTEINTLTQPSNDDVCHLAEQFAIERGYPVELAQTY</sequence>
<gene>
    <name evidence="1" type="ORF">AFI02nite_16470</name>
</gene>
<dbReference type="Proteomes" id="UP000321787">
    <property type="component" value="Unassembled WGS sequence"/>
</dbReference>
<accession>A0A510UJP8</accession>
<proteinExistence type="predicted"/>
<dbReference type="InterPro" id="IPR036188">
    <property type="entry name" value="FAD/NAD-bd_sf"/>
</dbReference>
<dbReference type="AlphaFoldDB" id="A0A510UJP8"/>
<comment type="caution">
    <text evidence="1">The sequence shown here is derived from an EMBL/GenBank/DDBJ whole genome shotgun (WGS) entry which is preliminary data.</text>
</comment>
<dbReference type="Gene3D" id="3.50.50.60">
    <property type="entry name" value="FAD/NAD(P)-binding domain"/>
    <property type="match status" value="1"/>
</dbReference>
<reference evidence="1 2" key="1">
    <citation type="submission" date="2019-07" db="EMBL/GenBank/DDBJ databases">
        <title>Whole genome shotgun sequence of Aliivibrio fischeri NBRC 101058.</title>
        <authorList>
            <person name="Hosoyama A."/>
            <person name="Uohara A."/>
            <person name="Ohji S."/>
            <person name="Ichikawa N."/>
        </authorList>
    </citation>
    <scope>NUCLEOTIDE SEQUENCE [LARGE SCALE GENOMIC DNA]</scope>
    <source>
        <strain evidence="1 2">NBRC 101058</strain>
    </source>
</reference>
<name>A0A510UJP8_ALIFS</name>
<evidence type="ECO:0000313" key="1">
    <source>
        <dbReference type="EMBL" id="GEK13611.1"/>
    </source>
</evidence>
<protein>
    <submittedName>
        <fullName evidence="1">Oxidoreductase</fullName>
    </submittedName>
</protein>
<dbReference type="RefSeq" id="WP_146863616.1">
    <property type="nucleotide sequence ID" value="NZ_BJTZ01000007.1"/>
</dbReference>
<dbReference type="EMBL" id="BJTZ01000007">
    <property type="protein sequence ID" value="GEK13611.1"/>
    <property type="molecule type" value="Genomic_DNA"/>
</dbReference>
<dbReference type="SUPFAM" id="SSF51905">
    <property type="entry name" value="FAD/NAD(P)-binding domain"/>
    <property type="match status" value="1"/>
</dbReference>
<organism evidence="1 2">
    <name type="scientific">Aliivibrio fischeri</name>
    <name type="common">Vibrio fischeri</name>
    <dbReference type="NCBI Taxonomy" id="668"/>
    <lineage>
        <taxon>Bacteria</taxon>
        <taxon>Pseudomonadati</taxon>
        <taxon>Pseudomonadota</taxon>
        <taxon>Gammaproteobacteria</taxon>
        <taxon>Vibrionales</taxon>
        <taxon>Vibrionaceae</taxon>
        <taxon>Aliivibrio</taxon>
    </lineage>
</organism>